<dbReference type="SUPFAM" id="SSF46785">
    <property type="entry name" value="Winged helix' DNA-binding domain"/>
    <property type="match status" value="1"/>
</dbReference>
<dbReference type="GO" id="GO:0003824">
    <property type="term" value="F:catalytic activity"/>
    <property type="evidence" value="ECO:0007669"/>
    <property type="project" value="UniProtKB-ARBA"/>
</dbReference>
<proteinExistence type="predicted"/>
<evidence type="ECO:0000313" key="1">
    <source>
        <dbReference type="EMBL" id="SDC99793.1"/>
    </source>
</evidence>
<dbReference type="PANTHER" id="PTHR43736">
    <property type="entry name" value="ADP-RIBOSE PYROPHOSPHATASE"/>
    <property type="match status" value="1"/>
</dbReference>
<dbReference type="InterPro" id="IPR015797">
    <property type="entry name" value="NUDIX_hydrolase-like_dom_sf"/>
</dbReference>
<dbReference type="Gene3D" id="1.10.10.10">
    <property type="entry name" value="Winged helix-like DNA-binding domain superfamily/Winged helix DNA-binding domain"/>
    <property type="match status" value="1"/>
</dbReference>
<dbReference type="EMBL" id="FMZQ01000009">
    <property type="protein sequence ID" value="SDC99793.1"/>
    <property type="molecule type" value="Genomic_DNA"/>
</dbReference>
<dbReference type="RefSeq" id="WP_090336887.1">
    <property type="nucleotide sequence ID" value="NZ_FMZQ01000009.1"/>
</dbReference>
<dbReference type="Gene3D" id="3.90.79.10">
    <property type="entry name" value="Nucleoside Triphosphate Pyrophosphohydrolase"/>
    <property type="match status" value="1"/>
</dbReference>
<name>A0A1G6R5X2_9GAMM</name>
<accession>A0A1G6R5X2</accession>
<dbReference type="PANTHER" id="PTHR43736:SF4">
    <property type="entry name" value="SLR1690 PROTEIN"/>
    <property type="match status" value="1"/>
</dbReference>
<evidence type="ECO:0000313" key="2">
    <source>
        <dbReference type="Proteomes" id="UP000199467"/>
    </source>
</evidence>
<dbReference type="Proteomes" id="UP000199467">
    <property type="component" value="Unassembled WGS sequence"/>
</dbReference>
<protein>
    <submittedName>
        <fullName evidence="1">ADP-ribose pyrophosphatase YjhB, NUDIX family</fullName>
    </submittedName>
</protein>
<dbReference type="CDD" id="cd18873">
    <property type="entry name" value="NUDIX_NadM_like"/>
    <property type="match status" value="1"/>
</dbReference>
<dbReference type="InterPro" id="IPR036388">
    <property type="entry name" value="WH-like_DNA-bd_sf"/>
</dbReference>
<sequence length="230" mass="25379">MSAVEVLAGVDIVALRLSEEGTLQVLLLRRQREPYAGQWALPGVLVNGRCADASLDAAAARALADKARLQPQYLEQVATVGNGLRDPRGWSLSTCYLALLAPDAEPQDESLRFVDLSRVTAGQQALPFDHTQLVRLAAERLRGKSVYSSLPLYLLAPRFTVTEALTAFQACLGEPVQHTTLRGRLERMKAQGWISDTGEKNYPKMGRPQNLLEHRPQESEAFIFDRSLLA</sequence>
<gene>
    <name evidence="1" type="ORF">SAMN05216576_10966</name>
</gene>
<keyword evidence="2" id="KW-1185">Reference proteome</keyword>
<organism evidence="1 2">
    <name type="scientific">Ectopseudomonas chengduensis</name>
    <dbReference type="NCBI Taxonomy" id="489632"/>
    <lineage>
        <taxon>Bacteria</taxon>
        <taxon>Pseudomonadati</taxon>
        <taxon>Pseudomonadota</taxon>
        <taxon>Gammaproteobacteria</taxon>
        <taxon>Pseudomonadales</taxon>
        <taxon>Pseudomonadaceae</taxon>
        <taxon>Ectopseudomonas</taxon>
    </lineage>
</organism>
<dbReference type="InterPro" id="IPR036390">
    <property type="entry name" value="WH_DNA-bd_sf"/>
</dbReference>
<reference evidence="2" key="1">
    <citation type="submission" date="2016-10" db="EMBL/GenBank/DDBJ databases">
        <authorList>
            <person name="Varghese N."/>
            <person name="Submissions S."/>
        </authorList>
    </citation>
    <scope>NUCLEOTIDE SEQUENCE [LARGE SCALE GENOMIC DNA]</scope>
    <source>
        <strain evidence="2">DSM 26382</strain>
    </source>
</reference>
<dbReference type="AlphaFoldDB" id="A0A1G6R5X2"/>
<dbReference type="SUPFAM" id="SSF55811">
    <property type="entry name" value="Nudix"/>
    <property type="match status" value="1"/>
</dbReference>